<reference evidence="1" key="1">
    <citation type="submission" date="2021-05" db="EMBL/GenBank/DDBJ databases">
        <authorList>
            <person name="Alioto T."/>
            <person name="Alioto T."/>
            <person name="Gomez Garrido J."/>
        </authorList>
    </citation>
    <scope>NUCLEOTIDE SEQUENCE</scope>
</reference>
<dbReference type="AlphaFoldDB" id="A0A8D8V5K3"/>
<organism evidence="1">
    <name type="scientific">Cacopsylla melanoneura</name>
    <dbReference type="NCBI Taxonomy" id="428564"/>
    <lineage>
        <taxon>Eukaryota</taxon>
        <taxon>Metazoa</taxon>
        <taxon>Ecdysozoa</taxon>
        <taxon>Arthropoda</taxon>
        <taxon>Hexapoda</taxon>
        <taxon>Insecta</taxon>
        <taxon>Pterygota</taxon>
        <taxon>Neoptera</taxon>
        <taxon>Paraneoptera</taxon>
        <taxon>Hemiptera</taxon>
        <taxon>Sternorrhyncha</taxon>
        <taxon>Psylloidea</taxon>
        <taxon>Psyllidae</taxon>
        <taxon>Psyllinae</taxon>
        <taxon>Cacopsylla</taxon>
    </lineage>
</organism>
<accession>A0A8D8V5K3</accession>
<protein>
    <submittedName>
        <fullName evidence="1">Uncharacterized protein</fullName>
    </submittedName>
</protein>
<name>A0A8D8V5K3_9HEMI</name>
<proteinExistence type="predicted"/>
<dbReference type="EMBL" id="HBUF01353378">
    <property type="protein sequence ID" value="CAG6715616.1"/>
    <property type="molecule type" value="Transcribed_RNA"/>
</dbReference>
<sequence>MSVRDCNAYSTFRSTRKRREQMRVKTRKDLQSQGLNLPTRAIQSPCHSESRSPLIILTPLLLILLRVSCVRKKKKQCQLGHRCRQPLIPKLGSLTSKCYSTRRHASCMRHWLKVPTMEADMETLSSILKLYWTVEHIQVRRYDMETLSSILKLCWTVEHTQVYHTAVPWPPIS</sequence>
<evidence type="ECO:0000313" key="1">
    <source>
        <dbReference type="EMBL" id="CAG6715616.1"/>
    </source>
</evidence>